<comment type="caution">
    <text evidence="1">The sequence shown here is derived from an EMBL/GenBank/DDBJ whole genome shotgun (WGS) entry which is preliminary data.</text>
</comment>
<accession>A0A2N0Z439</accession>
<dbReference type="EMBL" id="PISE01000015">
    <property type="protein sequence ID" value="PKG24266.1"/>
    <property type="molecule type" value="Genomic_DNA"/>
</dbReference>
<dbReference type="Proteomes" id="UP000233375">
    <property type="component" value="Unassembled WGS sequence"/>
</dbReference>
<protein>
    <submittedName>
        <fullName evidence="1">Uncharacterized protein</fullName>
    </submittedName>
</protein>
<sequence>MHRLNQINSSDLNSLLNAVEVLEHDEHITTAHNIGIINQYHVVNKSDETPMFNDEYLYKNQLYDYELNEIEQISCLDDEYINQTGFKKPSGPFILDFDLDFFPNRGSFNPINTSIIDELIEEAEIITITREKECFDDLKHEDIDVQEAERLLLELITRTLFKV</sequence>
<organism evidence="1 2">
    <name type="scientific">Niallia nealsonii</name>
    <dbReference type="NCBI Taxonomy" id="115979"/>
    <lineage>
        <taxon>Bacteria</taxon>
        <taxon>Bacillati</taxon>
        <taxon>Bacillota</taxon>
        <taxon>Bacilli</taxon>
        <taxon>Bacillales</taxon>
        <taxon>Bacillaceae</taxon>
        <taxon>Niallia</taxon>
    </lineage>
</organism>
<dbReference type="AlphaFoldDB" id="A0A2N0Z439"/>
<proteinExistence type="predicted"/>
<name>A0A2N0Z439_9BACI</name>
<gene>
    <name evidence="1" type="ORF">CWS01_07705</name>
</gene>
<keyword evidence="2" id="KW-1185">Reference proteome</keyword>
<reference evidence="1 2" key="1">
    <citation type="journal article" date="2003" name="Int. J. Syst. Evol. Microbiol.">
        <title>Bacillus nealsonii sp. nov., isolated from a spacecraft-assembly facility, whose spores are gamma-radiation resistant.</title>
        <authorList>
            <person name="Venkateswaran K."/>
            <person name="Kempf M."/>
            <person name="Chen F."/>
            <person name="Satomi M."/>
            <person name="Nicholson W."/>
            <person name="Kern R."/>
        </authorList>
    </citation>
    <scope>NUCLEOTIDE SEQUENCE [LARGE SCALE GENOMIC DNA]</scope>
    <source>
        <strain evidence="1 2">FO-92</strain>
    </source>
</reference>
<evidence type="ECO:0000313" key="2">
    <source>
        <dbReference type="Proteomes" id="UP000233375"/>
    </source>
</evidence>
<evidence type="ECO:0000313" key="1">
    <source>
        <dbReference type="EMBL" id="PKG24266.1"/>
    </source>
</evidence>